<evidence type="ECO:0000256" key="2">
    <source>
        <dbReference type="SAM" id="Phobius"/>
    </source>
</evidence>
<feature type="non-terminal residue" evidence="3">
    <location>
        <position position="470"/>
    </location>
</feature>
<keyword evidence="2" id="KW-0812">Transmembrane</keyword>
<feature type="transmembrane region" description="Helical" evidence="2">
    <location>
        <begin position="227"/>
        <end position="250"/>
    </location>
</feature>
<gene>
    <name evidence="3" type="ORF">C8A03DRAFT_33815</name>
</gene>
<reference evidence="3" key="1">
    <citation type="journal article" date="2023" name="Mol. Phylogenet. Evol.">
        <title>Genome-scale phylogeny and comparative genomics of the fungal order Sordariales.</title>
        <authorList>
            <person name="Hensen N."/>
            <person name="Bonometti L."/>
            <person name="Westerberg I."/>
            <person name="Brannstrom I.O."/>
            <person name="Guillou S."/>
            <person name="Cros-Aarteil S."/>
            <person name="Calhoun S."/>
            <person name="Haridas S."/>
            <person name="Kuo A."/>
            <person name="Mondo S."/>
            <person name="Pangilinan J."/>
            <person name="Riley R."/>
            <person name="LaButti K."/>
            <person name="Andreopoulos B."/>
            <person name="Lipzen A."/>
            <person name="Chen C."/>
            <person name="Yan M."/>
            <person name="Daum C."/>
            <person name="Ng V."/>
            <person name="Clum A."/>
            <person name="Steindorff A."/>
            <person name="Ohm R.A."/>
            <person name="Martin F."/>
            <person name="Silar P."/>
            <person name="Natvig D.O."/>
            <person name="Lalanne C."/>
            <person name="Gautier V."/>
            <person name="Ament-Velasquez S.L."/>
            <person name="Kruys A."/>
            <person name="Hutchinson M.I."/>
            <person name="Powell A.J."/>
            <person name="Barry K."/>
            <person name="Miller A.N."/>
            <person name="Grigoriev I.V."/>
            <person name="Debuchy R."/>
            <person name="Gladieux P."/>
            <person name="Hiltunen Thoren M."/>
            <person name="Johannesson H."/>
        </authorList>
    </citation>
    <scope>NUCLEOTIDE SEQUENCE</scope>
    <source>
        <strain evidence="3">CBS 532.94</strain>
    </source>
</reference>
<feature type="compositionally biased region" description="Low complexity" evidence="1">
    <location>
        <begin position="37"/>
        <end position="64"/>
    </location>
</feature>
<dbReference type="EMBL" id="MU860106">
    <property type="protein sequence ID" value="KAK4238161.1"/>
    <property type="molecule type" value="Genomic_DNA"/>
</dbReference>
<reference evidence="3" key="2">
    <citation type="submission" date="2023-05" db="EMBL/GenBank/DDBJ databases">
        <authorList>
            <consortium name="Lawrence Berkeley National Laboratory"/>
            <person name="Steindorff A."/>
            <person name="Hensen N."/>
            <person name="Bonometti L."/>
            <person name="Westerberg I."/>
            <person name="Brannstrom I.O."/>
            <person name="Guillou S."/>
            <person name="Cros-Aarteil S."/>
            <person name="Calhoun S."/>
            <person name="Haridas S."/>
            <person name="Kuo A."/>
            <person name="Mondo S."/>
            <person name="Pangilinan J."/>
            <person name="Riley R."/>
            <person name="Labutti K."/>
            <person name="Andreopoulos B."/>
            <person name="Lipzen A."/>
            <person name="Chen C."/>
            <person name="Yanf M."/>
            <person name="Daum C."/>
            <person name="Ng V."/>
            <person name="Clum A."/>
            <person name="Ohm R."/>
            <person name="Martin F."/>
            <person name="Silar P."/>
            <person name="Natvig D."/>
            <person name="Lalanne C."/>
            <person name="Gautier V."/>
            <person name="Ament-Velasquez S.L."/>
            <person name="Kruys A."/>
            <person name="Hutchinson M.I."/>
            <person name="Powell A.J."/>
            <person name="Barry K."/>
            <person name="Miller A.N."/>
            <person name="Grigoriev I.V."/>
            <person name="Debuchy R."/>
            <person name="Gladieux P."/>
            <person name="Thoren M.H."/>
            <person name="Johannesson H."/>
        </authorList>
    </citation>
    <scope>NUCLEOTIDE SEQUENCE</scope>
    <source>
        <strain evidence="3">CBS 532.94</strain>
    </source>
</reference>
<keyword evidence="4" id="KW-1185">Reference proteome</keyword>
<feature type="region of interest" description="Disordered" evidence="1">
    <location>
        <begin position="37"/>
        <end position="83"/>
    </location>
</feature>
<dbReference type="AlphaFoldDB" id="A0AAN7CA07"/>
<dbReference type="Proteomes" id="UP001303760">
    <property type="component" value="Unassembled WGS sequence"/>
</dbReference>
<evidence type="ECO:0000313" key="3">
    <source>
        <dbReference type="EMBL" id="KAK4238161.1"/>
    </source>
</evidence>
<name>A0AAN7CA07_9PEZI</name>
<organism evidence="3 4">
    <name type="scientific">Achaetomium macrosporum</name>
    <dbReference type="NCBI Taxonomy" id="79813"/>
    <lineage>
        <taxon>Eukaryota</taxon>
        <taxon>Fungi</taxon>
        <taxon>Dikarya</taxon>
        <taxon>Ascomycota</taxon>
        <taxon>Pezizomycotina</taxon>
        <taxon>Sordariomycetes</taxon>
        <taxon>Sordariomycetidae</taxon>
        <taxon>Sordariales</taxon>
        <taxon>Chaetomiaceae</taxon>
        <taxon>Achaetomium</taxon>
    </lineage>
</organism>
<keyword evidence="2" id="KW-0472">Membrane</keyword>
<keyword evidence="2" id="KW-1133">Transmembrane helix</keyword>
<proteinExistence type="predicted"/>
<evidence type="ECO:0000256" key="1">
    <source>
        <dbReference type="SAM" id="MobiDB-lite"/>
    </source>
</evidence>
<comment type="caution">
    <text evidence="3">The sequence shown here is derived from an EMBL/GenBank/DDBJ whole genome shotgun (WGS) entry which is preliminary data.</text>
</comment>
<sequence>MSSVTGVAQVLGTIAATWATWGTVSGTTPLSSSVIDSASGSSLGASGPIVSSTPSVRPSRDSTTPSPPSGTFPHPSTESRTVPRDHCATAQYTLIDYGPTAFLVPFIGCMNSQPGCCQFNAAPSPQGVYPQPEDERDATLRSCPVDYYSISRGCCPNAYLPWTTLLGGRTPCYSTLSSVTTPPPITADVTAAATATTTTKPTVTVTGTVFAMKYAVQDPPGAKLSRAAVAGIAVGAICGVAALFGLWMLIRRCRKNARRRHSFEQGLGNNYFGLDLEAPEVPLSQRVLFRDWARSQQEQTPSAPSYRYPELQPISIPELPPRPGPPRAAVYDVPAIRTLMADVAAGRAELKTAHLKRASRGILKRVNFASDQGESNPCTPRVPSNGNGACPAKSALKEGCTHEQEPTSICNTPVEFYGGKQKYAFEFPMQATQQQERAGRREPRYKSRFAEYYYSGNPKALGTSVLRPTG</sequence>
<accession>A0AAN7CA07</accession>
<protein>
    <submittedName>
        <fullName evidence="3">Uncharacterized protein</fullName>
    </submittedName>
</protein>
<evidence type="ECO:0000313" key="4">
    <source>
        <dbReference type="Proteomes" id="UP001303760"/>
    </source>
</evidence>